<proteinExistence type="predicted"/>
<evidence type="ECO:0000256" key="1">
    <source>
        <dbReference type="SAM" id="MobiDB-lite"/>
    </source>
</evidence>
<protein>
    <submittedName>
        <fullName evidence="2">Flagellar assembly protein FliX</fullName>
    </submittedName>
</protein>
<sequence length="138" mass="14840">MEIKGPGKISTPGVSPKKRKKGVDKGAFDKALGTEETTSSSGVSGTAPLTAVNSLLALQEAETATEGRSRGLMRAEDLVEHLEAIQNGLLLGYIPQQKLQEISTIVSKKRDQFDDPALNDLLDDIELRVKVELAKLGR</sequence>
<dbReference type="EMBL" id="VFIY01000004">
    <property type="protein sequence ID" value="TPD62835.1"/>
    <property type="molecule type" value="Genomic_DNA"/>
</dbReference>
<accession>A0A501PRG0</accession>
<reference evidence="3" key="1">
    <citation type="submission" date="2019-06" db="EMBL/GenBank/DDBJ databases">
        <title>The complete genome of Emcibacter congregatus ZYLT.</title>
        <authorList>
            <person name="Zhao Z."/>
        </authorList>
    </citation>
    <scope>NUCLEOTIDE SEQUENCE [LARGE SCALE GENOMIC DNA]</scope>
    <source>
        <strain evidence="3">MCCC 1A06723</strain>
    </source>
</reference>
<keyword evidence="2" id="KW-0966">Cell projection</keyword>
<keyword evidence="2" id="KW-0282">Flagellum</keyword>
<gene>
    <name evidence="2" type="ORF">FIV46_01780</name>
</gene>
<feature type="compositionally biased region" description="Low complexity" evidence="1">
    <location>
        <begin position="34"/>
        <end position="46"/>
    </location>
</feature>
<dbReference type="InterPro" id="IPR019704">
    <property type="entry name" value="Flagellar_assmbl_FliX_class2"/>
</dbReference>
<dbReference type="OrthoDB" id="8005693at2"/>
<comment type="caution">
    <text evidence="2">The sequence shown here is derived from an EMBL/GenBank/DDBJ whole genome shotgun (WGS) entry which is preliminary data.</text>
</comment>
<name>A0A501PRG0_9PROT</name>
<dbReference type="Proteomes" id="UP000319148">
    <property type="component" value="Unassembled WGS sequence"/>
</dbReference>
<feature type="region of interest" description="Disordered" evidence="1">
    <location>
        <begin position="1"/>
        <end position="47"/>
    </location>
</feature>
<keyword evidence="3" id="KW-1185">Reference proteome</keyword>
<evidence type="ECO:0000313" key="3">
    <source>
        <dbReference type="Proteomes" id="UP000319148"/>
    </source>
</evidence>
<evidence type="ECO:0000313" key="2">
    <source>
        <dbReference type="EMBL" id="TPD62835.1"/>
    </source>
</evidence>
<dbReference type="GO" id="GO:0044781">
    <property type="term" value="P:bacterial-type flagellum organization"/>
    <property type="evidence" value="ECO:0007669"/>
    <property type="project" value="InterPro"/>
</dbReference>
<dbReference type="AlphaFoldDB" id="A0A501PRG0"/>
<keyword evidence="2" id="KW-0969">Cilium</keyword>
<organism evidence="2 3">
    <name type="scientific">Emcibacter nanhaiensis</name>
    <dbReference type="NCBI Taxonomy" id="1505037"/>
    <lineage>
        <taxon>Bacteria</taxon>
        <taxon>Pseudomonadati</taxon>
        <taxon>Pseudomonadota</taxon>
        <taxon>Alphaproteobacteria</taxon>
        <taxon>Emcibacterales</taxon>
        <taxon>Emcibacteraceae</taxon>
        <taxon>Emcibacter</taxon>
    </lineage>
</organism>
<dbReference type="RefSeq" id="WP_139938085.1">
    <property type="nucleotide sequence ID" value="NZ_JBHSYP010000022.1"/>
</dbReference>
<dbReference type="Pfam" id="PF10768">
    <property type="entry name" value="FliX"/>
    <property type="match status" value="1"/>
</dbReference>